<evidence type="ECO:0000256" key="4">
    <source>
        <dbReference type="ARBA" id="ARBA00023136"/>
    </source>
</evidence>
<evidence type="ECO:0000256" key="1">
    <source>
        <dbReference type="ARBA" id="ARBA00004141"/>
    </source>
</evidence>
<dbReference type="AlphaFoldDB" id="A0A1D8N6M2"/>
<dbReference type="PANTHER" id="PTHR23291:SF50">
    <property type="entry name" value="PROTEIN LIFEGUARD 4"/>
    <property type="match status" value="1"/>
</dbReference>
<dbReference type="EMBL" id="CP017554">
    <property type="protein sequence ID" value="AOW01264.1"/>
    <property type="molecule type" value="Genomic_DNA"/>
</dbReference>
<feature type="transmembrane region" description="Helical" evidence="5">
    <location>
        <begin position="202"/>
        <end position="220"/>
    </location>
</feature>
<dbReference type="VEuPathDB" id="FungiDB:YALI0_B05280g"/>
<sequence>MSAPPAYEPLLNPNDQSNLNTASSAAVRDAEDNLPADFKYDTPVVQCDIDVRNNFIKQVYTIVTAQIATTAIFGAIIVFNPPITMWILEHMWVYYVTIFGSLGCLIACIWKQNSYPLNMTLLGVFTLCQGLAIGTVCSLMDSKVVLQAVAITLVLFFGLTLFAFQTKYDLTSMAGILSACLWGLIGVGLVGMFVPFSSAVELIYSSIGALVFSGYILVDTQMIIRKFHPDQVIPAAINIYLDILNLFLYILRILNEINRDN</sequence>
<dbReference type="OrthoDB" id="7933078at2759"/>
<dbReference type="GeneID" id="2906712"/>
<feature type="transmembrane region" description="Helical" evidence="5">
    <location>
        <begin position="176"/>
        <end position="196"/>
    </location>
</feature>
<reference evidence="6 7" key="1">
    <citation type="journal article" date="2016" name="PLoS ONE">
        <title>Sequence Assembly of Yarrowia lipolytica Strain W29/CLIB89 Shows Transposable Element Diversity.</title>
        <authorList>
            <person name="Magnan C."/>
            <person name="Yu J."/>
            <person name="Chang I."/>
            <person name="Jahn E."/>
            <person name="Kanomata Y."/>
            <person name="Wu J."/>
            <person name="Zeller M."/>
            <person name="Oakes M."/>
            <person name="Baldi P."/>
            <person name="Sandmeyer S."/>
        </authorList>
    </citation>
    <scope>NUCLEOTIDE SEQUENCE [LARGE SCALE GENOMIC DNA]</scope>
    <source>
        <strain evidence="7">CLIB89(W29)</strain>
    </source>
</reference>
<keyword evidence="4 5" id="KW-0472">Membrane</keyword>
<gene>
    <name evidence="6" type="ORF">YALI1_B07284g</name>
</gene>
<dbReference type="VEuPathDB" id="FungiDB:YALI1_B07284g"/>
<proteinExistence type="inferred from homology"/>
<evidence type="ECO:0000256" key="5">
    <source>
        <dbReference type="RuleBase" id="RU004379"/>
    </source>
</evidence>
<dbReference type="CDD" id="cd10429">
    <property type="entry name" value="GAAP_like"/>
    <property type="match status" value="1"/>
</dbReference>
<dbReference type="PANTHER" id="PTHR23291">
    <property type="entry name" value="BAX INHIBITOR-RELATED"/>
    <property type="match status" value="1"/>
</dbReference>
<dbReference type="Pfam" id="PF01027">
    <property type="entry name" value="Bax1-I"/>
    <property type="match status" value="1"/>
</dbReference>
<accession>A0A1D8N6M2</accession>
<feature type="transmembrane region" description="Helical" evidence="5">
    <location>
        <begin position="232"/>
        <end position="251"/>
    </location>
</feature>
<name>A0A1D8N6M2_YARLL</name>
<feature type="transmembrane region" description="Helical" evidence="5">
    <location>
        <begin position="91"/>
        <end position="110"/>
    </location>
</feature>
<feature type="transmembrane region" description="Helical" evidence="5">
    <location>
        <begin position="59"/>
        <end position="79"/>
    </location>
</feature>
<comment type="similarity">
    <text evidence="5">Belongs to the BI1 family.</text>
</comment>
<dbReference type="KEGG" id="yli:2906712"/>
<dbReference type="eggNOG" id="KOG2322">
    <property type="taxonomic scope" value="Eukaryota"/>
</dbReference>
<evidence type="ECO:0000313" key="6">
    <source>
        <dbReference type="EMBL" id="AOW01264.1"/>
    </source>
</evidence>
<evidence type="ECO:0000256" key="3">
    <source>
        <dbReference type="ARBA" id="ARBA00022989"/>
    </source>
</evidence>
<feature type="transmembrane region" description="Helical" evidence="5">
    <location>
        <begin position="144"/>
        <end position="164"/>
    </location>
</feature>
<dbReference type="Proteomes" id="UP000182444">
    <property type="component" value="Chromosome 1B"/>
</dbReference>
<organism evidence="6 7">
    <name type="scientific">Yarrowia lipolytica</name>
    <name type="common">Candida lipolytica</name>
    <dbReference type="NCBI Taxonomy" id="4952"/>
    <lineage>
        <taxon>Eukaryota</taxon>
        <taxon>Fungi</taxon>
        <taxon>Dikarya</taxon>
        <taxon>Ascomycota</taxon>
        <taxon>Saccharomycotina</taxon>
        <taxon>Dipodascomycetes</taxon>
        <taxon>Dipodascales</taxon>
        <taxon>Dipodascales incertae sedis</taxon>
        <taxon>Yarrowia</taxon>
    </lineage>
</organism>
<keyword evidence="2 5" id="KW-0812">Transmembrane</keyword>
<keyword evidence="3 5" id="KW-1133">Transmembrane helix</keyword>
<protein>
    <submittedName>
        <fullName evidence="6">Uncharacterized protein</fullName>
    </submittedName>
</protein>
<feature type="transmembrane region" description="Helical" evidence="5">
    <location>
        <begin position="117"/>
        <end position="138"/>
    </location>
</feature>
<evidence type="ECO:0000313" key="7">
    <source>
        <dbReference type="Proteomes" id="UP000182444"/>
    </source>
</evidence>
<comment type="subcellular location">
    <subcellularLocation>
        <location evidence="1">Membrane</location>
        <topology evidence="1">Multi-pass membrane protein</topology>
    </subcellularLocation>
</comment>
<dbReference type="GO" id="GO:0016020">
    <property type="term" value="C:membrane"/>
    <property type="evidence" value="ECO:0007669"/>
    <property type="project" value="UniProtKB-SubCell"/>
</dbReference>
<dbReference type="InterPro" id="IPR006214">
    <property type="entry name" value="Bax_inhibitor_1-related"/>
</dbReference>
<evidence type="ECO:0000256" key="2">
    <source>
        <dbReference type="ARBA" id="ARBA00022692"/>
    </source>
</evidence>
<dbReference type="RefSeq" id="XP_500523.2">
    <property type="nucleotide sequence ID" value="XM_500523.2"/>
</dbReference>